<dbReference type="InterPro" id="IPR015927">
    <property type="entry name" value="Peptidase_S24_S26A/B/C"/>
</dbReference>
<sequence length="134" mass="15012">MLQASVPEAPVADDGLAWEGPPPTLVLTPTQYRPHARAMLVIGHSMDDGSEQAIRHGDIVLVDPRILGSVYHNTRNTVISTRNGYIVKERGLVNGKHLLVSRNPDYPPIKFDPEWRMEGVVYARYLGKKQVKFL</sequence>
<evidence type="ECO:0000259" key="2">
    <source>
        <dbReference type="Pfam" id="PF00717"/>
    </source>
</evidence>
<dbReference type="SUPFAM" id="SSF51306">
    <property type="entry name" value="LexA/Signal peptidase"/>
    <property type="match status" value="1"/>
</dbReference>
<accession>A0A7C9MQY6</accession>
<evidence type="ECO:0000256" key="1">
    <source>
        <dbReference type="SAM" id="MobiDB-lite"/>
    </source>
</evidence>
<dbReference type="InterPro" id="IPR036286">
    <property type="entry name" value="LexA/Signal_pep-like_sf"/>
</dbReference>
<dbReference type="EMBL" id="WQLB01000009">
    <property type="protein sequence ID" value="MVN86864.1"/>
    <property type="molecule type" value="Genomic_DNA"/>
</dbReference>
<feature type="domain" description="Peptidase S24/S26A/S26B/S26C" evidence="2">
    <location>
        <begin position="34"/>
        <end position="121"/>
    </location>
</feature>
<organism evidence="3 4">
    <name type="scientific">Deinococcus arboris</name>
    <dbReference type="NCBI Taxonomy" id="2682977"/>
    <lineage>
        <taxon>Bacteria</taxon>
        <taxon>Thermotogati</taxon>
        <taxon>Deinococcota</taxon>
        <taxon>Deinococci</taxon>
        <taxon>Deinococcales</taxon>
        <taxon>Deinococcaceae</taxon>
        <taxon>Deinococcus</taxon>
    </lineage>
</organism>
<dbReference type="Proteomes" id="UP000483286">
    <property type="component" value="Unassembled WGS sequence"/>
</dbReference>
<dbReference type="AlphaFoldDB" id="A0A7C9MQY6"/>
<dbReference type="Gene3D" id="2.10.109.10">
    <property type="entry name" value="Umud Fragment, subunit A"/>
    <property type="match status" value="1"/>
</dbReference>
<keyword evidence="4" id="KW-1185">Reference proteome</keyword>
<evidence type="ECO:0000313" key="3">
    <source>
        <dbReference type="EMBL" id="MVN86864.1"/>
    </source>
</evidence>
<protein>
    <recommendedName>
        <fullName evidence="2">Peptidase S24/S26A/S26B/S26C domain-containing protein</fullName>
    </recommendedName>
</protein>
<name>A0A7C9MQY6_9DEIO</name>
<gene>
    <name evidence="3" type="ORF">GO986_08815</name>
</gene>
<proteinExistence type="predicted"/>
<dbReference type="RefSeq" id="WP_157458915.1">
    <property type="nucleotide sequence ID" value="NZ_WQLB01000009.1"/>
</dbReference>
<dbReference type="CDD" id="cd06529">
    <property type="entry name" value="S24_LexA-like"/>
    <property type="match status" value="1"/>
</dbReference>
<comment type="caution">
    <text evidence="3">The sequence shown here is derived from an EMBL/GenBank/DDBJ whole genome shotgun (WGS) entry which is preliminary data.</text>
</comment>
<dbReference type="InterPro" id="IPR039418">
    <property type="entry name" value="LexA-like"/>
</dbReference>
<dbReference type="Pfam" id="PF00717">
    <property type="entry name" value="Peptidase_S24"/>
    <property type="match status" value="1"/>
</dbReference>
<feature type="region of interest" description="Disordered" evidence="1">
    <location>
        <begin position="1"/>
        <end position="22"/>
    </location>
</feature>
<evidence type="ECO:0000313" key="4">
    <source>
        <dbReference type="Proteomes" id="UP000483286"/>
    </source>
</evidence>
<reference evidence="3 4" key="1">
    <citation type="submission" date="2019-12" db="EMBL/GenBank/DDBJ databases">
        <title>Deinococcus sp. HMF7620 Genome sequencing and assembly.</title>
        <authorList>
            <person name="Kang H."/>
            <person name="Kim H."/>
            <person name="Joh K."/>
        </authorList>
    </citation>
    <scope>NUCLEOTIDE SEQUENCE [LARGE SCALE GENOMIC DNA]</scope>
    <source>
        <strain evidence="3 4">HMF7620</strain>
    </source>
</reference>